<evidence type="ECO:0000313" key="3">
    <source>
        <dbReference type="Proteomes" id="UP000499080"/>
    </source>
</evidence>
<gene>
    <name evidence="2" type="ORF">AVEN_14712_1</name>
</gene>
<dbReference type="Proteomes" id="UP000499080">
    <property type="component" value="Unassembled WGS sequence"/>
</dbReference>
<evidence type="ECO:0000256" key="1">
    <source>
        <dbReference type="SAM" id="MobiDB-lite"/>
    </source>
</evidence>
<dbReference type="EMBL" id="BGPR01006216">
    <property type="protein sequence ID" value="GBN17034.1"/>
    <property type="molecule type" value="Genomic_DNA"/>
</dbReference>
<organism evidence="2 3">
    <name type="scientific">Araneus ventricosus</name>
    <name type="common">Orbweaver spider</name>
    <name type="synonym">Epeira ventricosa</name>
    <dbReference type="NCBI Taxonomy" id="182803"/>
    <lineage>
        <taxon>Eukaryota</taxon>
        <taxon>Metazoa</taxon>
        <taxon>Ecdysozoa</taxon>
        <taxon>Arthropoda</taxon>
        <taxon>Chelicerata</taxon>
        <taxon>Arachnida</taxon>
        <taxon>Araneae</taxon>
        <taxon>Araneomorphae</taxon>
        <taxon>Entelegynae</taxon>
        <taxon>Araneoidea</taxon>
        <taxon>Araneidae</taxon>
        <taxon>Araneus</taxon>
    </lineage>
</organism>
<comment type="caution">
    <text evidence="2">The sequence shown here is derived from an EMBL/GenBank/DDBJ whole genome shotgun (WGS) entry which is preliminary data.</text>
</comment>
<sequence length="154" mass="17730">MWSLTNHTTIIMPPWGQESTYFYGCFPLSYTRLVVLSPRWEYIKDNQERATPPCQSIRGRLNDSHLNINTGTESGDRTAMCQSRVTVLHYPSYIQLDKGGTSDIEMRRPSPSSVQPLPQEEHPVRGDEVTQLYTIILPTRETKTRFRPASHLHI</sequence>
<name>A0A4Y2LRG0_ARAVE</name>
<reference evidence="2 3" key="1">
    <citation type="journal article" date="2019" name="Sci. Rep.">
        <title>Orb-weaving spider Araneus ventricosus genome elucidates the spidroin gene catalogue.</title>
        <authorList>
            <person name="Kono N."/>
            <person name="Nakamura H."/>
            <person name="Ohtoshi R."/>
            <person name="Moran D.A.P."/>
            <person name="Shinohara A."/>
            <person name="Yoshida Y."/>
            <person name="Fujiwara M."/>
            <person name="Mori M."/>
            <person name="Tomita M."/>
            <person name="Arakawa K."/>
        </authorList>
    </citation>
    <scope>NUCLEOTIDE SEQUENCE [LARGE SCALE GENOMIC DNA]</scope>
</reference>
<feature type="region of interest" description="Disordered" evidence="1">
    <location>
        <begin position="99"/>
        <end position="123"/>
    </location>
</feature>
<proteinExistence type="predicted"/>
<keyword evidence="3" id="KW-1185">Reference proteome</keyword>
<dbReference type="AlphaFoldDB" id="A0A4Y2LRG0"/>
<evidence type="ECO:0000313" key="2">
    <source>
        <dbReference type="EMBL" id="GBN17034.1"/>
    </source>
</evidence>
<accession>A0A4Y2LRG0</accession>
<protein>
    <submittedName>
        <fullName evidence="2">Uncharacterized protein</fullName>
    </submittedName>
</protein>